<evidence type="ECO:0008006" key="9">
    <source>
        <dbReference type="Google" id="ProtNLM"/>
    </source>
</evidence>
<dbReference type="EMBL" id="BTRK01000003">
    <property type="protein sequence ID" value="GMR39822.1"/>
    <property type="molecule type" value="Genomic_DNA"/>
</dbReference>
<dbReference type="GO" id="GO:0006465">
    <property type="term" value="P:signal peptide processing"/>
    <property type="evidence" value="ECO:0007669"/>
    <property type="project" value="InterPro"/>
</dbReference>
<dbReference type="SUPFAM" id="SSF51306">
    <property type="entry name" value="LexA/Signal peptidase"/>
    <property type="match status" value="1"/>
</dbReference>
<evidence type="ECO:0000256" key="2">
    <source>
        <dbReference type="ARBA" id="ARBA00022670"/>
    </source>
</evidence>
<keyword evidence="6" id="KW-0472">Membrane</keyword>
<evidence type="ECO:0000313" key="7">
    <source>
        <dbReference type="EMBL" id="GMR39822.1"/>
    </source>
</evidence>
<sequence length="95" mass="10933">SKGDIVCFLTPSDYRKPIVGRIAKLEREVVEPKNRLRVPLGHCYVNCDSLNKPDVGPLPIGLVQDRVVARVWPPSRAGWLSNHWWYEKGEKKKLR</sequence>
<keyword evidence="8" id="KW-1185">Reference proteome</keyword>
<dbReference type="PANTHER" id="PTHR46041">
    <property type="entry name" value="MITOCHONDRIAL INNER MEMBRANE PROTEASE SUBUNIT 2"/>
    <property type="match status" value="1"/>
</dbReference>
<keyword evidence="3" id="KW-0812">Transmembrane</keyword>
<protein>
    <recommendedName>
        <fullName evidence="9">Mitochondrial inner membrane protease subunit 2</fullName>
    </recommendedName>
</protein>
<name>A0AAN4ZKF5_9BILA</name>
<evidence type="ECO:0000256" key="3">
    <source>
        <dbReference type="ARBA" id="ARBA00022692"/>
    </source>
</evidence>
<evidence type="ECO:0000256" key="4">
    <source>
        <dbReference type="ARBA" id="ARBA00022801"/>
    </source>
</evidence>
<dbReference type="GO" id="GO:0008236">
    <property type="term" value="F:serine-type peptidase activity"/>
    <property type="evidence" value="ECO:0007669"/>
    <property type="project" value="InterPro"/>
</dbReference>
<evidence type="ECO:0000256" key="1">
    <source>
        <dbReference type="ARBA" id="ARBA00004167"/>
    </source>
</evidence>
<keyword evidence="2" id="KW-0645">Protease</keyword>
<gene>
    <name evidence="7" type="ORF">PMAYCL1PPCAC_10017</name>
</gene>
<evidence type="ECO:0000256" key="6">
    <source>
        <dbReference type="ARBA" id="ARBA00023136"/>
    </source>
</evidence>
<comment type="caution">
    <text evidence="7">The sequence shown here is derived from an EMBL/GenBank/DDBJ whole genome shotgun (WGS) entry which is preliminary data.</text>
</comment>
<evidence type="ECO:0000256" key="5">
    <source>
        <dbReference type="ARBA" id="ARBA00022989"/>
    </source>
</evidence>
<dbReference type="InterPro" id="IPR036286">
    <property type="entry name" value="LexA/Signal_pep-like_sf"/>
</dbReference>
<keyword evidence="5" id="KW-1133">Transmembrane helix</keyword>
<feature type="non-terminal residue" evidence="7">
    <location>
        <position position="1"/>
    </location>
</feature>
<keyword evidence="4" id="KW-0378">Hydrolase</keyword>
<dbReference type="AlphaFoldDB" id="A0AAN4ZKF5"/>
<accession>A0AAN4ZKF5</accession>
<dbReference type="Gene3D" id="2.10.109.10">
    <property type="entry name" value="Umud Fragment, subunit A"/>
    <property type="match status" value="1"/>
</dbReference>
<dbReference type="GO" id="GO:0004175">
    <property type="term" value="F:endopeptidase activity"/>
    <property type="evidence" value="ECO:0007669"/>
    <property type="project" value="TreeGrafter"/>
</dbReference>
<dbReference type="PANTHER" id="PTHR46041:SF2">
    <property type="entry name" value="MITOCHONDRIAL INNER MEMBRANE PROTEASE SUBUNIT 2"/>
    <property type="match status" value="1"/>
</dbReference>
<dbReference type="Proteomes" id="UP001328107">
    <property type="component" value="Unassembled WGS sequence"/>
</dbReference>
<evidence type="ECO:0000313" key="8">
    <source>
        <dbReference type="Proteomes" id="UP001328107"/>
    </source>
</evidence>
<reference evidence="8" key="1">
    <citation type="submission" date="2022-10" db="EMBL/GenBank/DDBJ databases">
        <title>Genome assembly of Pristionchus species.</title>
        <authorList>
            <person name="Yoshida K."/>
            <person name="Sommer R.J."/>
        </authorList>
    </citation>
    <scope>NUCLEOTIDE SEQUENCE [LARGE SCALE GENOMIC DNA]</scope>
    <source>
        <strain evidence="8">RS5460</strain>
    </source>
</reference>
<proteinExistence type="predicted"/>
<dbReference type="InterPro" id="IPR037730">
    <property type="entry name" value="IMP2"/>
</dbReference>
<dbReference type="GO" id="GO:0006627">
    <property type="term" value="P:protein processing involved in protein targeting to mitochondrion"/>
    <property type="evidence" value="ECO:0007669"/>
    <property type="project" value="InterPro"/>
</dbReference>
<dbReference type="GO" id="GO:0042720">
    <property type="term" value="C:mitochondrial inner membrane peptidase complex"/>
    <property type="evidence" value="ECO:0007669"/>
    <property type="project" value="InterPro"/>
</dbReference>
<comment type="subcellular location">
    <subcellularLocation>
        <location evidence="1">Membrane</location>
        <topology evidence="1">Single-pass membrane protein</topology>
    </subcellularLocation>
</comment>
<organism evidence="7 8">
    <name type="scientific">Pristionchus mayeri</name>
    <dbReference type="NCBI Taxonomy" id="1317129"/>
    <lineage>
        <taxon>Eukaryota</taxon>
        <taxon>Metazoa</taxon>
        <taxon>Ecdysozoa</taxon>
        <taxon>Nematoda</taxon>
        <taxon>Chromadorea</taxon>
        <taxon>Rhabditida</taxon>
        <taxon>Rhabditina</taxon>
        <taxon>Diplogasteromorpha</taxon>
        <taxon>Diplogasteroidea</taxon>
        <taxon>Neodiplogasteridae</taxon>
        <taxon>Pristionchus</taxon>
    </lineage>
</organism>